<keyword evidence="3" id="KW-1185">Reference proteome</keyword>
<dbReference type="RefSeq" id="WP_336924375.1">
    <property type="nucleotide sequence ID" value="NZ_JBANRO010000001.1"/>
</dbReference>
<comment type="caution">
    <text evidence="2">The sequence shown here is derived from an EMBL/GenBank/DDBJ whole genome shotgun (WGS) entry which is preliminary data.</text>
</comment>
<dbReference type="GO" id="GO:0016746">
    <property type="term" value="F:acyltransferase activity"/>
    <property type="evidence" value="ECO:0007669"/>
    <property type="project" value="UniProtKB-KW"/>
</dbReference>
<proteinExistence type="predicted"/>
<dbReference type="PANTHER" id="PTHR43138">
    <property type="entry name" value="ACETYLTRANSFERASE, GNAT FAMILY"/>
    <property type="match status" value="1"/>
</dbReference>
<sequence length="164" mass="17865">MAELTIRLACLPQDEDALWAILEPVVREGRTYPVDPAASRADVLAYWFAPDKTVFVAEVDGRMAGTYYLKANSTGPADHVANAGYMVHPDARGRGLARAMALDSFARARAMGFAAMQFNLVVATNHAAVHLWQDVGMQVVGRLPGAFRLPNGEMADALVMYRNL</sequence>
<feature type="domain" description="N-acetyltransferase" evidence="1">
    <location>
        <begin position="6"/>
        <end position="164"/>
    </location>
</feature>
<organism evidence="2 3">
    <name type="scientific">Alteraurantiacibacter palmitatis</name>
    <dbReference type="NCBI Taxonomy" id="2054628"/>
    <lineage>
        <taxon>Bacteria</taxon>
        <taxon>Pseudomonadati</taxon>
        <taxon>Pseudomonadota</taxon>
        <taxon>Alphaproteobacteria</taxon>
        <taxon>Sphingomonadales</taxon>
        <taxon>Erythrobacteraceae</taxon>
        <taxon>Alteraurantiacibacter</taxon>
    </lineage>
</organism>
<dbReference type="CDD" id="cd04301">
    <property type="entry name" value="NAT_SF"/>
    <property type="match status" value="1"/>
</dbReference>
<dbReference type="Pfam" id="PF00583">
    <property type="entry name" value="Acetyltransf_1"/>
    <property type="match status" value="1"/>
</dbReference>
<dbReference type="SUPFAM" id="SSF55729">
    <property type="entry name" value="Acyl-CoA N-acyltransferases (Nat)"/>
    <property type="match status" value="1"/>
</dbReference>
<dbReference type="PROSITE" id="PS51186">
    <property type="entry name" value="GNAT"/>
    <property type="match status" value="1"/>
</dbReference>
<name>A0ABV7E9B1_9SPHN</name>
<dbReference type="EC" id="2.3.-.-" evidence="2"/>
<dbReference type="PANTHER" id="PTHR43138:SF1">
    <property type="entry name" value="N-ACETYLTRANSFERASE ACA1"/>
    <property type="match status" value="1"/>
</dbReference>
<keyword evidence="2" id="KW-0012">Acyltransferase</keyword>
<dbReference type="Proteomes" id="UP001595456">
    <property type="component" value="Unassembled WGS sequence"/>
</dbReference>
<dbReference type="InterPro" id="IPR016181">
    <property type="entry name" value="Acyl_CoA_acyltransferase"/>
</dbReference>
<gene>
    <name evidence="2" type="ORF">ACFODU_15255</name>
</gene>
<accession>A0ABV7E9B1</accession>
<dbReference type="EMBL" id="JBHRST010000022">
    <property type="protein sequence ID" value="MFC3099153.1"/>
    <property type="molecule type" value="Genomic_DNA"/>
</dbReference>
<evidence type="ECO:0000259" key="1">
    <source>
        <dbReference type="PROSITE" id="PS51186"/>
    </source>
</evidence>
<dbReference type="InterPro" id="IPR052742">
    <property type="entry name" value="Mito_N-acetyltransferase"/>
</dbReference>
<dbReference type="InterPro" id="IPR000182">
    <property type="entry name" value="GNAT_dom"/>
</dbReference>
<reference evidence="3" key="1">
    <citation type="journal article" date="2019" name="Int. J. Syst. Evol. Microbiol.">
        <title>The Global Catalogue of Microorganisms (GCM) 10K type strain sequencing project: providing services to taxonomists for standard genome sequencing and annotation.</title>
        <authorList>
            <consortium name="The Broad Institute Genomics Platform"/>
            <consortium name="The Broad Institute Genome Sequencing Center for Infectious Disease"/>
            <person name="Wu L."/>
            <person name="Ma J."/>
        </authorList>
    </citation>
    <scope>NUCLEOTIDE SEQUENCE [LARGE SCALE GENOMIC DNA]</scope>
    <source>
        <strain evidence="3">KCTC 52607</strain>
    </source>
</reference>
<protein>
    <submittedName>
        <fullName evidence="2">GNAT family N-acetyltransferase</fullName>
        <ecNumber evidence="2">2.3.-.-</ecNumber>
    </submittedName>
</protein>
<evidence type="ECO:0000313" key="2">
    <source>
        <dbReference type="EMBL" id="MFC3099153.1"/>
    </source>
</evidence>
<dbReference type="Gene3D" id="3.40.630.30">
    <property type="match status" value="1"/>
</dbReference>
<evidence type="ECO:0000313" key="3">
    <source>
        <dbReference type="Proteomes" id="UP001595456"/>
    </source>
</evidence>
<keyword evidence="2" id="KW-0808">Transferase</keyword>